<dbReference type="GeneTree" id="ENSGT00940000164389"/>
<dbReference type="InterPro" id="IPR000215">
    <property type="entry name" value="Serpin_fam"/>
</dbReference>
<evidence type="ECO:0000259" key="8">
    <source>
        <dbReference type="SMART" id="SM00093"/>
    </source>
</evidence>
<sequence length="322" mass="36278">LPSRKTMSHTYLYVLLAGLCVFPHCHYTFECQEDHGSDLPSLKIAPGNTGFAFRLYHHISTAFAMVSLGAGTTTLSELLSGLGFNQSDISEQEIHEGFRHLFQMLSNPDGEIHLSIGNALFTVDQVQLLDKFLDDAKTFYETEVLPTNFKNPEEAESQINSYIEKKTDGKLANEKPFDSQKTKENDFFVDEQTTVAVPMMRKASWLEFYQDEDLSCKVVKLHYKGNASALFILPDKQGQMEQLENALNEDVLRIHLFLPKFSISGSYSVKGLLRKMGITDVFTNRADLSGFTGNPDLKVSKVGFSKSITLIQRLFILFHPTL</sequence>
<keyword evidence="2" id="KW-0646">Protease inhibitor</keyword>
<dbReference type="OMA" id="SQADHEN"/>
<dbReference type="InterPro" id="IPR036186">
    <property type="entry name" value="Serpin_sf"/>
</dbReference>
<proteinExistence type="inferred from homology"/>
<organism evidence="9 10">
    <name type="scientific">Podarcis muralis</name>
    <name type="common">Wall lizard</name>
    <name type="synonym">Lacerta muralis</name>
    <dbReference type="NCBI Taxonomy" id="64176"/>
    <lineage>
        <taxon>Eukaryota</taxon>
        <taxon>Metazoa</taxon>
        <taxon>Chordata</taxon>
        <taxon>Craniata</taxon>
        <taxon>Vertebrata</taxon>
        <taxon>Euteleostomi</taxon>
        <taxon>Lepidosauria</taxon>
        <taxon>Squamata</taxon>
        <taxon>Bifurcata</taxon>
        <taxon>Unidentata</taxon>
        <taxon>Episquamata</taxon>
        <taxon>Laterata</taxon>
        <taxon>Lacertibaenia</taxon>
        <taxon>Lacertidae</taxon>
        <taxon>Podarcis</taxon>
    </lineage>
</organism>
<feature type="domain" description="Serpin" evidence="8">
    <location>
        <begin position="53"/>
        <end position="320"/>
    </location>
</feature>
<dbReference type="SMART" id="SM00093">
    <property type="entry name" value="SERPIN"/>
    <property type="match status" value="1"/>
</dbReference>
<keyword evidence="4" id="KW-0722">Serine protease inhibitor</keyword>
<evidence type="ECO:0000256" key="5">
    <source>
        <dbReference type="ARBA" id="ARBA00023180"/>
    </source>
</evidence>
<dbReference type="GO" id="GO:0005615">
    <property type="term" value="C:extracellular space"/>
    <property type="evidence" value="ECO:0007669"/>
    <property type="project" value="InterPro"/>
</dbReference>
<dbReference type="Gene3D" id="2.30.39.10">
    <property type="entry name" value="Alpha-1-antitrypsin, domain 1"/>
    <property type="match status" value="1"/>
</dbReference>
<dbReference type="PANTHER" id="PTHR11461:SF165">
    <property type="entry name" value="ALPHA-1-ANTITRYPSIN"/>
    <property type="match status" value="1"/>
</dbReference>
<evidence type="ECO:0000313" key="9">
    <source>
        <dbReference type="Ensembl" id="ENSPMRP00000004727.1"/>
    </source>
</evidence>
<dbReference type="PANTHER" id="PTHR11461">
    <property type="entry name" value="SERINE PROTEASE INHIBITOR, SERPIN"/>
    <property type="match status" value="1"/>
</dbReference>
<evidence type="ECO:0000313" key="10">
    <source>
        <dbReference type="Proteomes" id="UP000472272"/>
    </source>
</evidence>
<dbReference type="InterPro" id="IPR023796">
    <property type="entry name" value="Serpin_dom"/>
</dbReference>
<dbReference type="SUPFAM" id="SSF56574">
    <property type="entry name" value="Serpins"/>
    <property type="match status" value="1"/>
</dbReference>
<feature type="chain" id="PRO_5025435050" description="Serpin domain-containing protein" evidence="7">
    <location>
        <begin position="28"/>
        <end position="322"/>
    </location>
</feature>
<reference evidence="9" key="3">
    <citation type="submission" date="2025-09" db="UniProtKB">
        <authorList>
            <consortium name="Ensembl"/>
        </authorList>
    </citation>
    <scope>IDENTIFICATION</scope>
</reference>
<evidence type="ECO:0000256" key="1">
    <source>
        <dbReference type="ARBA" id="ARBA00009500"/>
    </source>
</evidence>
<dbReference type="Pfam" id="PF00079">
    <property type="entry name" value="Serpin"/>
    <property type="match status" value="2"/>
</dbReference>
<dbReference type="InterPro" id="IPR042178">
    <property type="entry name" value="Serpin_sf_1"/>
</dbReference>
<dbReference type="Gene3D" id="3.30.497.10">
    <property type="entry name" value="Antithrombin, subunit I, domain 2"/>
    <property type="match status" value="2"/>
</dbReference>
<dbReference type="Proteomes" id="UP000472272">
    <property type="component" value="Chromosome 1"/>
</dbReference>
<feature type="signal peptide" evidence="7">
    <location>
        <begin position="1"/>
        <end position="27"/>
    </location>
</feature>
<dbReference type="Ensembl" id="ENSPMRT00000005039.1">
    <property type="protein sequence ID" value="ENSPMRP00000004727.1"/>
    <property type="gene ID" value="ENSPMRG00000003234.1"/>
</dbReference>
<comment type="similarity">
    <text evidence="1 6">Belongs to the serpin family.</text>
</comment>
<reference evidence="9 10" key="1">
    <citation type="journal article" date="2019" name="Proc. Natl. Acad. Sci. U.S.A.">
        <title>Regulatory changes in pterin and carotenoid genes underlie balanced color polymorphisms in the wall lizard.</title>
        <authorList>
            <person name="Andrade P."/>
            <person name="Pinho C."/>
            <person name="Perez I de Lanuza G."/>
            <person name="Afonso S."/>
            <person name="Brejcha J."/>
            <person name="Rubin C.J."/>
            <person name="Wallerman O."/>
            <person name="Pereira P."/>
            <person name="Sabatino S.J."/>
            <person name="Bellati A."/>
            <person name="Pellitteri-Rosa D."/>
            <person name="Bosakova Z."/>
            <person name="Bunikis I."/>
            <person name="Carretero M.A."/>
            <person name="Feiner N."/>
            <person name="Marsik P."/>
            <person name="Pauperio F."/>
            <person name="Salvi D."/>
            <person name="Soler L."/>
            <person name="While G.M."/>
            <person name="Uller T."/>
            <person name="Font E."/>
            <person name="Andersson L."/>
            <person name="Carneiro M."/>
        </authorList>
    </citation>
    <scope>NUCLEOTIDE SEQUENCE</scope>
</reference>
<evidence type="ECO:0000256" key="7">
    <source>
        <dbReference type="SAM" id="SignalP"/>
    </source>
</evidence>
<name>A0A670HZY3_PODMU</name>
<evidence type="ECO:0000256" key="3">
    <source>
        <dbReference type="ARBA" id="ARBA00022729"/>
    </source>
</evidence>
<keyword evidence="5" id="KW-0325">Glycoprotein</keyword>
<dbReference type="InterPro" id="IPR042185">
    <property type="entry name" value="Serpin_sf_2"/>
</dbReference>
<protein>
    <recommendedName>
        <fullName evidence="8">Serpin domain-containing protein</fullName>
    </recommendedName>
</protein>
<dbReference type="GO" id="GO:0004867">
    <property type="term" value="F:serine-type endopeptidase inhibitor activity"/>
    <property type="evidence" value="ECO:0007669"/>
    <property type="project" value="UniProtKB-KW"/>
</dbReference>
<evidence type="ECO:0000256" key="6">
    <source>
        <dbReference type="RuleBase" id="RU000411"/>
    </source>
</evidence>
<evidence type="ECO:0000256" key="2">
    <source>
        <dbReference type="ARBA" id="ARBA00022690"/>
    </source>
</evidence>
<accession>A0A670HZY3</accession>
<reference evidence="9" key="2">
    <citation type="submission" date="2025-08" db="UniProtKB">
        <authorList>
            <consortium name="Ensembl"/>
        </authorList>
    </citation>
    <scope>IDENTIFICATION</scope>
</reference>
<keyword evidence="10" id="KW-1185">Reference proteome</keyword>
<dbReference type="FunFam" id="2.30.39.10:FF:000003">
    <property type="entry name" value="alpha-1-antitrypsin isoform X1"/>
    <property type="match status" value="1"/>
</dbReference>
<evidence type="ECO:0000256" key="4">
    <source>
        <dbReference type="ARBA" id="ARBA00022900"/>
    </source>
</evidence>
<keyword evidence="3 7" id="KW-0732">Signal</keyword>
<dbReference type="AlphaFoldDB" id="A0A670HZY3"/>